<proteinExistence type="predicted"/>
<evidence type="ECO:0000313" key="2">
    <source>
        <dbReference type="EMBL" id="CAB5220622.1"/>
    </source>
</evidence>
<accession>A0A6J7WVA5</accession>
<sequence>MIKSFQEHIDHIMDHFDFNRVEKAMKALDWVWFHADTENGIPDVPTLRKEARRLLTSAWDNGMNVNRDWQVSTGGFTAKLYWLDGSPLLELSFVVEDSLSECI</sequence>
<dbReference type="EMBL" id="LR796181">
    <property type="protein sequence ID" value="CAB4124450.1"/>
    <property type="molecule type" value="Genomic_DNA"/>
</dbReference>
<evidence type="ECO:0000313" key="1">
    <source>
        <dbReference type="EMBL" id="CAB4124450.1"/>
    </source>
</evidence>
<name>A0A6J7WVA5_9CAUD</name>
<dbReference type="EMBL" id="LR798291">
    <property type="protein sequence ID" value="CAB5220622.1"/>
    <property type="molecule type" value="Genomic_DNA"/>
</dbReference>
<gene>
    <name evidence="2" type="ORF">UFOVP246_15</name>
    <name evidence="1" type="ORF">UFOVP59_17</name>
</gene>
<reference evidence="2" key="1">
    <citation type="submission" date="2020-05" db="EMBL/GenBank/DDBJ databases">
        <authorList>
            <person name="Chiriac C."/>
            <person name="Salcher M."/>
            <person name="Ghai R."/>
            <person name="Kavagutti S V."/>
        </authorList>
    </citation>
    <scope>NUCLEOTIDE SEQUENCE</scope>
</reference>
<organism evidence="2">
    <name type="scientific">uncultured Caudovirales phage</name>
    <dbReference type="NCBI Taxonomy" id="2100421"/>
    <lineage>
        <taxon>Viruses</taxon>
        <taxon>Duplodnaviria</taxon>
        <taxon>Heunggongvirae</taxon>
        <taxon>Uroviricota</taxon>
        <taxon>Caudoviricetes</taxon>
        <taxon>Peduoviridae</taxon>
        <taxon>Maltschvirus</taxon>
        <taxon>Maltschvirus maltsch</taxon>
    </lineage>
</organism>
<protein>
    <submittedName>
        <fullName evidence="2">Uncharacterized protein</fullName>
    </submittedName>
</protein>